<dbReference type="Gene3D" id="3.40.30.10">
    <property type="entry name" value="Glutaredoxin"/>
    <property type="match status" value="1"/>
</dbReference>
<evidence type="ECO:0000313" key="3">
    <source>
        <dbReference type="EMBL" id="SAY44869.1"/>
    </source>
</evidence>
<dbReference type="AlphaFoldDB" id="A0A1C3HIJ9"/>
<dbReference type="PANTHER" id="PTHR35891:SF3">
    <property type="entry name" value="THIOL:DISULFIDE INTERCHANGE PROTEIN DSBL"/>
    <property type="match status" value="1"/>
</dbReference>
<dbReference type="EMBL" id="LT575490">
    <property type="protein sequence ID" value="SAY44869.1"/>
    <property type="molecule type" value="Genomic_DNA"/>
</dbReference>
<evidence type="ECO:0000256" key="1">
    <source>
        <dbReference type="SAM" id="Phobius"/>
    </source>
</evidence>
<dbReference type="GO" id="GO:0016491">
    <property type="term" value="F:oxidoreductase activity"/>
    <property type="evidence" value="ECO:0007669"/>
    <property type="project" value="InterPro"/>
</dbReference>
<accession>A0A1C3HIJ9</accession>
<organism evidence="3">
    <name type="scientific">Serratia marcescens</name>
    <dbReference type="NCBI Taxonomy" id="615"/>
    <lineage>
        <taxon>Bacteria</taxon>
        <taxon>Pseudomonadati</taxon>
        <taxon>Pseudomonadota</taxon>
        <taxon>Gammaproteobacteria</taxon>
        <taxon>Enterobacterales</taxon>
        <taxon>Yersiniaceae</taxon>
        <taxon>Serratia</taxon>
    </lineage>
</organism>
<dbReference type="Pfam" id="PF01323">
    <property type="entry name" value="DSBA"/>
    <property type="match status" value="1"/>
</dbReference>
<dbReference type="InterPro" id="IPR050824">
    <property type="entry name" value="Thiol_disulfide_DsbA"/>
</dbReference>
<dbReference type="PANTHER" id="PTHR35891">
    <property type="entry name" value="THIOL:DISULFIDE INTERCHANGE PROTEIN DSBA"/>
    <property type="match status" value="1"/>
</dbReference>
<reference evidence="3" key="1">
    <citation type="submission" date="2016-05" db="EMBL/GenBank/DDBJ databases">
        <authorList>
            <person name="Cock P.J.A."/>
            <person name="Cock P.J.A."/>
        </authorList>
    </citation>
    <scope>NUCLEOTIDE SEQUENCE</scope>
    <source>
        <strain evidence="3">PWN146_assembly</strain>
    </source>
</reference>
<protein>
    <submittedName>
        <fullName evidence="3">Thiol:disulfide interchange protein DsbA</fullName>
    </submittedName>
</protein>
<dbReference type="InterPro" id="IPR036249">
    <property type="entry name" value="Thioredoxin-like_sf"/>
</dbReference>
<keyword evidence="1" id="KW-0472">Membrane</keyword>
<evidence type="ECO:0000259" key="2">
    <source>
        <dbReference type="Pfam" id="PF01323"/>
    </source>
</evidence>
<proteinExistence type="predicted"/>
<dbReference type="InterPro" id="IPR001853">
    <property type="entry name" value="DSBA-like_thioredoxin_dom"/>
</dbReference>
<feature type="transmembrane region" description="Helical" evidence="1">
    <location>
        <begin position="6"/>
        <end position="27"/>
    </location>
</feature>
<name>A0A1C3HIJ9_SERMA</name>
<gene>
    <name evidence="3" type="primary">dsbA_2</name>
    <name evidence="3" type="ORF">PWN146_03588</name>
</gene>
<keyword evidence="1" id="KW-0812">Transmembrane</keyword>
<keyword evidence="1" id="KW-1133">Transmembrane helix</keyword>
<dbReference type="SUPFAM" id="SSF52833">
    <property type="entry name" value="Thioredoxin-like"/>
    <property type="match status" value="1"/>
</dbReference>
<sequence length="221" mass="24964">MYKRPLLFISYTLGIIFASSFLTAFYFKHYVMQPPEAESLSFIAPEKIEQSPLQDDNTIVEVFSYACHYCEVNESGVVELEKSLPAGAKLVRLHLSDDSQAGMAAFAPLFATLTIMGIEAQHRPAAYRAIIKENLNLADDEQLSAWLTANGIDEAAYQQARESERVKELLAYMTAVSRYYQINATPSFIVNRKWLALQDREFSAFSRQLLSLLQHDKPLAP</sequence>
<feature type="domain" description="DSBA-like thioredoxin" evidence="2">
    <location>
        <begin position="92"/>
        <end position="195"/>
    </location>
</feature>